<accession>A0AAV2GTQ3</accession>
<evidence type="ECO:0000259" key="1">
    <source>
        <dbReference type="Pfam" id="PF13966"/>
    </source>
</evidence>
<gene>
    <name evidence="2" type="ORF">LTRI10_LOCUS53050</name>
</gene>
<proteinExistence type="predicted"/>
<name>A0AAV2GTQ3_9ROSI</name>
<evidence type="ECO:0000313" key="2">
    <source>
        <dbReference type="EMBL" id="CAL1413851.1"/>
    </source>
</evidence>
<reference evidence="2 3" key="1">
    <citation type="submission" date="2024-04" db="EMBL/GenBank/DDBJ databases">
        <authorList>
            <person name="Fracassetti M."/>
        </authorList>
    </citation>
    <scope>NUCLEOTIDE SEQUENCE [LARGE SCALE GENOMIC DNA]</scope>
</reference>
<sequence length="116" mass="13723">MASWMDRASWIRLWESNIPPKLKLFVWQIFNRILPTMEALIEKDVSVLPRCPACWAHSKIMEHLFLDCLAPRAPWDHSRLECIGQRLPCHTFPLFLKKLMLLIYQPSLCMTVFEVL</sequence>
<protein>
    <recommendedName>
        <fullName evidence="1">Reverse transcriptase zinc-binding domain-containing protein</fullName>
    </recommendedName>
</protein>
<dbReference type="EMBL" id="OZ034822">
    <property type="protein sequence ID" value="CAL1413851.1"/>
    <property type="molecule type" value="Genomic_DNA"/>
</dbReference>
<dbReference type="Pfam" id="PF13966">
    <property type="entry name" value="zf-RVT"/>
    <property type="match status" value="1"/>
</dbReference>
<dbReference type="InterPro" id="IPR026960">
    <property type="entry name" value="RVT-Znf"/>
</dbReference>
<dbReference type="Proteomes" id="UP001497516">
    <property type="component" value="Chromosome 9"/>
</dbReference>
<feature type="domain" description="Reverse transcriptase zinc-binding" evidence="1">
    <location>
        <begin position="10"/>
        <end position="75"/>
    </location>
</feature>
<organism evidence="2 3">
    <name type="scientific">Linum trigynum</name>
    <dbReference type="NCBI Taxonomy" id="586398"/>
    <lineage>
        <taxon>Eukaryota</taxon>
        <taxon>Viridiplantae</taxon>
        <taxon>Streptophyta</taxon>
        <taxon>Embryophyta</taxon>
        <taxon>Tracheophyta</taxon>
        <taxon>Spermatophyta</taxon>
        <taxon>Magnoliopsida</taxon>
        <taxon>eudicotyledons</taxon>
        <taxon>Gunneridae</taxon>
        <taxon>Pentapetalae</taxon>
        <taxon>rosids</taxon>
        <taxon>fabids</taxon>
        <taxon>Malpighiales</taxon>
        <taxon>Linaceae</taxon>
        <taxon>Linum</taxon>
    </lineage>
</organism>
<keyword evidence="3" id="KW-1185">Reference proteome</keyword>
<dbReference type="AlphaFoldDB" id="A0AAV2GTQ3"/>
<evidence type="ECO:0000313" key="3">
    <source>
        <dbReference type="Proteomes" id="UP001497516"/>
    </source>
</evidence>